<gene>
    <name evidence="8" type="ORF">C2G38_2194508</name>
</gene>
<dbReference type="InterPro" id="IPR003594">
    <property type="entry name" value="HATPase_dom"/>
</dbReference>
<evidence type="ECO:0000313" key="9">
    <source>
        <dbReference type="Proteomes" id="UP000266673"/>
    </source>
</evidence>
<keyword evidence="3" id="KW-0597">Phosphoprotein</keyword>
<evidence type="ECO:0000256" key="6">
    <source>
        <dbReference type="ARBA" id="ARBA00023012"/>
    </source>
</evidence>
<evidence type="ECO:0000256" key="5">
    <source>
        <dbReference type="ARBA" id="ARBA00022777"/>
    </source>
</evidence>
<reference evidence="8 9" key="1">
    <citation type="submission" date="2018-06" db="EMBL/GenBank/DDBJ databases">
        <title>Comparative genomics reveals the genomic features of Rhizophagus irregularis, R. cerebriforme, R. diaphanum and Gigaspora rosea, and their symbiotic lifestyle signature.</title>
        <authorList>
            <person name="Morin E."/>
            <person name="San Clemente H."/>
            <person name="Chen E.C.H."/>
            <person name="De La Providencia I."/>
            <person name="Hainaut M."/>
            <person name="Kuo A."/>
            <person name="Kohler A."/>
            <person name="Murat C."/>
            <person name="Tang N."/>
            <person name="Roy S."/>
            <person name="Loubradou J."/>
            <person name="Henrissat B."/>
            <person name="Grigoriev I.V."/>
            <person name="Corradi N."/>
            <person name="Roux C."/>
            <person name="Martin F.M."/>
        </authorList>
    </citation>
    <scope>NUCLEOTIDE SEQUENCE [LARGE SCALE GENOMIC DNA]</scope>
    <source>
        <strain evidence="8 9">DAOM 194757</strain>
    </source>
</reference>
<keyword evidence="9" id="KW-1185">Reference proteome</keyword>
<dbReference type="InterPro" id="IPR050351">
    <property type="entry name" value="BphY/WalK/GraS-like"/>
</dbReference>
<evidence type="ECO:0000313" key="8">
    <source>
        <dbReference type="EMBL" id="RIB14648.1"/>
    </source>
</evidence>
<protein>
    <recommendedName>
        <fullName evidence="2">histidine kinase</fullName>
        <ecNumber evidence="2">2.7.13.3</ecNumber>
    </recommendedName>
</protein>
<dbReference type="Pfam" id="PF02518">
    <property type="entry name" value="HATPase_c"/>
    <property type="match status" value="1"/>
</dbReference>
<dbReference type="STRING" id="44941.A0A397UZ55"/>
<dbReference type="EC" id="2.7.13.3" evidence="2"/>
<accession>A0A397UZ55</accession>
<dbReference type="Gene3D" id="3.30.565.10">
    <property type="entry name" value="Histidine kinase-like ATPase, C-terminal domain"/>
    <property type="match status" value="1"/>
</dbReference>
<evidence type="ECO:0000256" key="4">
    <source>
        <dbReference type="ARBA" id="ARBA00022679"/>
    </source>
</evidence>
<dbReference type="GO" id="GO:0004721">
    <property type="term" value="F:phosphoprotein phosphatase activity"/>
    <property type="evidence" value="ECO:0007669"/>
    <property type="project" value="TreeGrafter"/>
</dbReference>
<name>A0A397UZ55_9GLOM</name>
<dbReference type="GO" id="GO:0016036">
    <property type="term" value="P:cellular response to phosphate starvation"/>
    <property type="evidence" value="ECO:0007669"/>
    <property type="project" value="TreeGrafter"/>
</dbReference>
<dbReference type="EMBL" id="QKWP01000810">
    <property type="protein sequence ID" value="RIB14648.1"/>
    <property type="molecule type" value="Genomic_DNA"/>
</dbReference>
<evidence type="ECO:0000259" key="7">
    <source>
        <dbReference type="Pfam" id="PF02518"/>
    </source>
</evidence>
<dbReference type="OrthoDB" id="2445183at2759"/>
<sequence length="90" mass="10358">MKIHFYRVESQGSCSHEGTGIGLALVKELITLHGGVITITSVVNQETTFKCWFLTEYEHLLIDQICSNKMENQINHDRELLCYILIDNFI</sequence>
<evidence type="ECO:0000256" key="1">
    <source>
        <dbReference type="ARBA" id="ARBA00000085"/>
    </source>
</evidence>
<keyword evidence="5" id="KW-0418">Kinase</keyword>
<proteinExistence type="predicted"/>
<keyword evidence="4" id="KW-0808">Transferase</keyword>
<evidence type="ECO:0000256" key="2">
    <source>
        <dbReference type="ARBA" id="ARBA00012438"/>
    </source>
</evidence>
<dbReference type="AlphaFoldDB" id="A0A397UZ55"/>
<feature type="domain" description="Histidine kinase/HSP90-like ATPase" evidence="7">
    <location>
        <begin position="4"/>
        <end position="53"/>
    </location>
</feature>
<dbReference type="InterPro" id="IPR036890">
    <property type="entry name" value="HATPase_C_sf"/>
</dbReference>
<organism evidence="8 9">
    <name type="scientific">Gigaspora rosea</name>
    <dbReference type="NCBI Taxonomy" id="44941"/>
    <lineage>
        <taxon>Eukaryota</taxon>
        <taxon>Fungi</taxon>
        <taxon>Fungi incertae sedis</taxon>
        <taxon>Mucoromycota</taxon>
        <taxon>Glomeromycotina</taxon>
        <taxon>Glomeromycetes</taxon>
        <taxon>Diversisporales</taxon>
        <taxon>Gigasporaceae</taxon>
        <taxon>Gigaspora</taxon>
    </lineage>
</organism>
<dbReference type="PANTHER" id="PTHR45453:SF1">
    <property type="entry name" value="PHOSPHATE REGULON SENSOR PROTEIN PHOR"/>
    <property type="match status" value="1"/>
</dbReference>
<comment type="caution">
    <text evidence="8">The sequence shown here is derived from an EMBL/GenBank/DDBJ whole genome shotgun (WGS) entry which is preliminary data.</text>
</comment>
<dbReference type="Proteomes" id="UP000266673">
    <property type="component" value="Unassembled WGS sequence"/>
</dbReference>
<dbReference type="SUPFAM" id="SSF55874">
    <property type="entry name" value="ATPase domain of HSP90 chaperone/DNA topoisomerase II/histidine kinase"/>
    <property type="match status" value="1"/>
</dbReference>
<keyword evidence="6" id="KW-0902">Two-component regulatory system</keyword>
<dbReference type="GO" id="GO:0005886">
    <property type="term" value="C:plasma membrane"/>
    <property type="evidence" value="ECO:0007669"/>
    <property type="project" value="TreeGrafter"/>
</dbReference>
<dbReference type="PANTHER" id="PTHR45453">
    <property type="entry name" value="PHOSPHATE REGULON SENSOR PROTEIN PHOR"/>
    <property type="match status" value="1"/>
</dbReference>
<evidence type="ECO:0000256" key="3">
    <source>
        <dbReference type="ARBA" id="ARBA00022553"/>
    </source>
</evidence>
<comment type="catalytic activity">
    <reaction evidence="1">
        <text>ATP + protein L-histidine = ADP + protein N-phospho-L-histidine.</text>
        <dbReference type="EC" id="2.7.13.3"/>
    </reaction>
</comment>
<dbReference type="GO" id="GO:0000155">
    <property type="term" value="F:phosphorelay sensor kinase activity"/>
    <property type="evidence" value="ECO:0007669"/>
    <property type="project" value="TreeGrafter"/>
</dbReference>